<evidence type="ECO:0000256" key="3">
    <source>
        <dbReference type="ARBA" id="ARBA00022692"/>
    </source>
</evidence>
<feature type="transmembrane region" description="Helical" evidence="6">
    <location>
        <begin position="240"/>
        <end position="263"/>
    </location>
</feature>
<feature type="transmembrane region" description="Helical" evidence="6">
    <location>
        <begin position="95"/>
        <end position="116"/>
    </location>
</feature>
<dbReference type="EMBL" id="JASATX010000003">
    <property type="protein sequence ID" value="MDI2098912.1"/>
    <property type="molecule type" value="Genomic_DNA"/>
</dbReference>
<dbReference type="Gene3D" id="1.10.4160.10">
    <property type="entry name" value="Hydantoin permease"/>
    <property type="match status" value="1"/>
</dbReference>
<dbReference type="AlphaFoldDB" id="A0AAW6TCX1"/>
<feature type="transmembrane region" description="Helical" evidence="6">
    <location>
        <begin position="136"/>
        <end position="155"/>
    </location>
</feature>
<evidence type="ECO:0000256" key="4">
    <source>
        <dbReference type="ARBA" id="ARBA00022989"/>
    </source>
</evidence>
<proteinExistence type="inferred from homology"/>
<evidence type="ECO:0000313" key="7">
    <source>
        <dbReference type="EMBL" id="MDI2098912.1"/>
    </source>
</evidence>
<feature type="transmembrane region" description="Helical" evidence="6">
    <location>
        <begin position="320"/>
        <end position="341"/>
    </location>
</feature>
<keyword evidence="8" id="KW-1185">Reference proteome</keyword>
<dbReference type="Pfam" id="PF02133">
    <property type="entry name" value="Transp_cyt_pur"/>
    <property type="match status" value="1"/>
</dbReference>
<dbReference type="GO" id="GO:0005886">
    <property type="term" value="C:plasma membrane"/>
    <property type="evidence" value="ECO:0007669"/>
    <property type="project" value="TreeGrafter"/>
</dbReference>
<feature type="transmembrane region" description="Helical" evidence="6">
    <location>
        <begin position="52"/>
        <end position="74"/>
    </location>
</feature>
<evidence type="ECO:0000313" key="8">
    <source>
        <dbReference type="Proteomes" id="UP001321506"/>
    </source>
</evidence>
<dbReference type="InterPro" id="IPR030191">
    <property type="entry name" value="CodB"/>
</dbReference>
<dbReference type="InterPro" id="IPR001248">
    <property type="entry name" value="Pur-cyt_permease"/>
</dbReference>
<keyword evidence="3 6" id="KW-0812">Transmembrane</keyword>
<name>A0AAW6TCX1_9MICO</name>
<feature type="transmembrane region" description="Helical" evidence="6">
    <location>
        <begin position="392"/>
        <end position="416"/>
    </location>
</feature>
<dbReference type="GO" id="GO:0015209">
    <property type="term" value="F:cytosine transmembrane transporter activity"/>
    <property type="evidence" value="ECO:0007669"/>
    <property type="project" value="InterPro"/>
</dbReference>
<evidence type="ECO:0000256" key="1">
    <source>
        <dbReference type="ARBA" id="ARBA00004141"/>
    </source>
</evidence>
<reference evidence="7 8" key="1">
    <citation type="submission" date="2023-04" db="EMBL/GenBank/DDBJ databases">
        <title>Klugiella caeni sp. nov. isolated from the sludge of biochemical tank.</title>
        <authorList>
            <person name="Geng K."/>
        </authorList>
    </citation>
    <scope>NUCLEOTIDE SEQUENCE [LARGE SCALE GENOMIC DNA]</scope>
    <source>
        <strain evidence="7 8">YN-L-19</strain>
    </source>
</reference>
<evidence type="ECO:0000256" key="5">
    <source>
        <dbReference type="ARBA" id="ARBA00023136"/>
    </source>
</evidence>
<comment type="similarity">
    <text evidence="2">Belongs to the purine-cytosine permease (2.A.39) family.</text>
</comment>
<organism evidence="7 8">
    <name type="scientific">Ruicaihuangia caeni</name>
    <dbReference type="NCBI Taxonomy" id="3042517"/>
    <lineage>
        <taxon>Bacteria</taxon>
        <taxon>Bacillati</taxon>
        <taxon>Actinomycetota</taxon>
        <taxon>Actinomycetes</taxon>
        <taxon>Micrococcales</taxon>
        <taxon>Microbacteriaceae</taxon>
        <taxon>Ruicaihuangia</taxon>
    </lineage>
</organism>
<feature type="transmembrane region" description="Helical" evidence="6">
    <location>
        <begin position="20"/>
        <end position="46"/>
    </location>
</feature>
<evidence type="ECO:0000256" key="2">
    <source>
        <dbReference type="ARBA" id="ARBA00008974"/>
    </source>
</evidence>
<keyword evidence="4 6" id="KW-1133">Transmembrane helix</keyword>
<comment type="subcellular location">
    <subcellularLocation>
        <location evidence="1">Membrane</location>
        <topology evidence="1">Multi-pass membrane protein</topology>
    </subcellularLocation>
</comment>
<accession>A0AAW6TCX1</accession>
<dbReference type="PANTHER" id="PTHR30569">
    <property type="entry name" value="CYTOSINE TRANSPORTER CODB"/>
    <property type="match status" value="1"/>
</dbReference>
<comment type="caution">
    <text evidence="7">The sequence shown here is derived from an EMBL/GenBank/DDBJ whole genome shotgun (WGS) entry which is preliminary data.</text>
</comment>
<keyword evidence="5 6" id="KW-0472">Membrane</keyword>
<gene>
    <name evidence="7" type="ORF">QF206_08050</name>
</gene>
<feature type="transmembrane region" description="Helical" evidence="6">
    <location>
        <begin position="347"/>
        <end position="372"/>
    </location>
</feature>
<sequence>MNAAENGWPVLRGERTWKPLSIFSASVSAAIATWCFVIGGFVSFYLGAVHGTLAIIAGSLIGILLIVLACVPISSKYGLDAVTSTRPQFGTRGSLLSVVLVYGSILGWNTILFVLLGRAVRELLIAFGVVGHEGTGWIVGLAGTLGALLIVAMLLRGQNSVRDYGPIIAVSVLVLSFIVLVLLLVQFGVSTLLAAPATWPAESNSVNWASGLEVLIASNLSWWAYTGAIVRNGPSARRALWPVVIGLGLGVGIGSLTGLYAGLLLPESGGDPTQFLVQVGGPVVGVISLLFILVANIGTGLVGTFASTIALRQLPGLRSLGWGATVVVGALPVIVLVAFFGDGLFDYFNVFVAFLGLCFAPMCGIQIADFYVLRRHRLDVTSLYLNDKRSKYFYWGGFNPIALVAFAVGVAVYIYLLDPVTYSSRTPFEFMTATLPSALIAGVVYWAGTSLIAKPAAKGGYAEAGTQRAEAELIEQ</sequence>
<feature type="transmembrane region" description="Helical" evidence="6">
    <location>
        <begin position="167"/>
        <end position="188"/>
    </location>
</feature>
<feature type="transmembrane region" description="Helical" evidence="6">
    <location>
        <begin position="428"/>
        <end position="448"/>
    </location>
</feature>
<feature type="transmembrane region" description="Helical" evidence="6">
    <location>
        <begin position="283"/>
        <end position="308"/>
    </location>
</feature>
<dbReference type="PANTHER" id="PTHR30569:SF0">
    <property type="entry name" value="CYTOSINE PERMEASE"/>
    <property type="match status" value="1"/>
</dbReference>
<feature type="transmembrane region" description="Helical" evidence="6">
    <location>
        <begin position="208"/>
        <end position="228"/>
    </location>
</feature>
<protein>
    <submittedName>
        <fullName evidence="7">Cytosine permease</fullName>
    </submittedName>
</protein>
<evidence type="ECO:0000256" key="6">
    <source>
        <dbReference type="SAM" id="Phobius"/>
    </source>
</evidence>
<dbReference type="RefSeq" id="WP_281488702.1">
    <property type="nucleotide sequence ID" value="NZ_JASATX010000003.1"/>
</dbReference>
<dbReference type="Proteomes" id="UP001321506">
    <property type="component" value="Unassembled WGS sequence"/>
</dbReference>